<feature type="compositionally biased region" description="Basic and acidic residues" evidence="5">
    <location>
        <begin position="16"/>
        <end position="25"/>
    </location>
</feature>
<keyword evidence="3" id="KW-0804">Transcription</keyword>
<gene>
    <name evidence="8" type="ORF">ACMD2_08738</name>
</gene>
<dbReference type="InterPro" id="IPR001487">
    <property type="entry name" value="Bromodomain"/>
</dbReference>
<protein>
    <submittedName>
        <fullName evidence="8">Transcription factor GTE4</fullName>
    </submittedName>
</protein>
<dbReference type="AlphaFoldDB" id="A0A199UTD5"/>
<name>A0A199UTD5_ANACO</name>
<dbReference type="STRING" id="4615.A0A199UTD5"/>
<dbReference type="Gene3D" id="1.20.1270.220">
    <property type="match status" value="1"/>
</dbReference>
<keyword evidence="2 4" id="KW-0103">Bromodomain</keyword>
<dbReference type="InterPro" id="IPR007402">
    <property type="entry name" value="DUF455"/>
</dbReference>
<comment type="caution">
    <text evidence="8">The sequence shown here is derived from an EMBL/GenBank/DDBJ whole genome shotgun (WGS) entry which is preliminary data.</text>
</comment>
<keyword evidence="1" id="KW-0805">Transcription regulation</keyword>
<feature type="region of interest" description="Disordered" evidence="5">
    <location>
        <begin position="1"/>
        <end position="143"/>
    </location>
</feature>
<evidence type="ECO:0000259" key="7">
    <source>
        <dbReference type="PROSITE" id="PS51525"/>
    </source>
</evidence>
<feature type="compositionally biased region" description="Basic residues" evidence="5">
    <location>
        <begin position="260"/>
        <end position="270"/>
    </location>
</feature>
<dbReference type="InterPro" id="IPR038336">
    <property type="entry name" value="NET_sf"/>
</dbReference>
<evidence type="ECO:0000256" key="4">
    <source>
        <dbReference type="PROSITE-ProRule" id="PRU00035"/>
    </source>
</evidence>
<dbReference type="Proteomes" id="UP000092600">
    <property type="component" value="Unassembled WGS sequence"/>
</dbReference>
<feature type="region of interest" description="Disordered" evidence="5">
    <location>
        <begin position="396"/>
        <end position="458"/>
    </location>
</feature>
<organism evidence="8 9">
    <name type="scientific">Ananas comosus</name>
    <name type="common">Pineapple</name>
    <name type="synonym">Ananas ananas</name>
    <dbReference type="NCBI Taxonomy" id="4615"/>
    <lineage>
        <taxon>Eukaryota</taxon>
        <taxon>Viridiplantae</taxon>
        <taxon>Streptophyta</taxon>
        <taxon>Embryophyta</taxon>
        <taxon>Tracheophyta</taxon>
        <taxon>Spermatophyta</taxon>
        <taxon>Magnoliopsida</taxon>
        <taxon>Liliopsida</taxon>
        <taxon>Poales</taxon>
        <taxon>Bromeliaceae</taxon>
        <taxon>Bromelioideae</taxon>
        <taxon>Ananas</taxon>
    </lineage>
</organism>
<dbReference type="SUPFAM" id="SSF47370">
    <property type="entry name" value="Bromodomain"/>
    <property type="match status" value="1"/>
</dbReference>
<accession>A0A199UTD5</accession>
<reference evidence="8 9" key="1">
    <citation type="journal article" date="2016" name="DNA Res.">
        <title>The draft genome of MD-2 pineapple using hybrid error correction of long reads.</title>
        <authorList>
            <person name="Redwan R.M."/>
            <person name="Saidin A."/>
            <person name="Kumar S.V."/>
        </authorList>
    </citation>
    <scope>NUCLEOTIDE SEQUENCE [LARGE SCALE GENOMIC DNA]</scope>
    <source>
        <strain evidence="9">cv. MD2</strain>
        <tissue evidence="8">Leaf</tissue>
    </source>
</reference>
<feature type="region of interest" description="Disordered" evidence="5">
    <location>
        <begin position="226"/>
        <end position="270"/>
    </location>
</feature>
<proteinExistence type="predicted"/>
<dbReference type="SUPFAM" id="SSF47240">
    <property type="entry name" value="Ferritin-like"/>
    <property type="match status" value="1"/>
</dbReference>
<dbReference type="PRINTS" id="PR00503">
    <property type="entry name" value="BROMODOMAIN"/>
</dbReference>
<dbReference type="PROSITE" id="PS50014">
    <property type="entry name" value="BROMODOMAIN_2"/>
    <property type="match status" value="1"/>
</dbReference>
<evidence type="ECO:0000259" key="6">
    <source>
        <dbReference type="PROSITE" id="PS50014"/>
    </source>
</evidence>
<dbReference type="Gene3D" id="1.20.920.10">
    <property type="entry name" value="Bromodomain-like"/>
    <property type="match status" value="1"/>
</dbReference>
<dbReference type="Pfam" id="PF17035">
    <property type="entry name" value="BET"/>
    <property type="match status" value="1"/>
</dbReference>
<dbReference type="Pfam" id="PF04305">
    <property type="entry name" value="DUF455"/>
    <property type="match status" value="1"/>
</dbReference>
<dbReference type="InterPro" id="IPR036427">
    <property type="entry name" value="Bromodomain-like_sf"/>
</dbReference>
<feature type="region of interest" description="Disordered" evidence="5">
    <location>
        <begin position="542"/>
        <end position="609"/>
    </location>
</feature>
<evidence type="ECO:0000313" key="9">
    <source>
        <dbReference type="Proteomes" id="UP000092600"/>
    </source>
</evidence>
<dbReference type="CDD" id="cd05506">
    <property type="entry name" value="Bromo_plant1"/>
    <property type="match status" value="1"/>
</dbReference>
<dbReference type="SUPFAM" id="SSF101447">
    <property type="entry name" value="Formin homology 2 domain (FH2 domain)"/>
    <property type="match status" value="1"/>
</dbReference>
<dbReference type="InterPro" id="IPR037377">
    <property type="entry name" value="GTE_bromo"/>
</dbReference>
<feature type="compositionally biased region" description="Low complexity" evidence="5">
    <location>
        <begin position="593"/>
        <end position="608"/>
    </location>
</feature>
<evidence type="ECO:0000313" key="8">
    <source>
        <dbReference type="EMBL" id="OAY67900.1"/>
    </source>
</evidence>
<evidence type="ECO:0000256" key="1">
    <source>
        <dbReference type="ARBA" id="ARBA00023015"/>
    </source>
</evidence>
<feature type="domain" description="NET" evidence="7">
    <location>
        <begin position="449"/>
        <end position="530"/>
    </location>
</feature>
<feature type="domain" description="Bromo" evidence="6">
    <location>
        <begin position="301"/>
        <end position="373"/>
    </location>
</feature>
<dbReference type="PANTHER" id="PTHR45926">
    <property type="entry name" value="OSJNBA0053K19.4 PROTEIN"/>
    <property type="match status" value="1"/>
</dbReference>
<sequence length="892" mass="98559">MASGPLVGAGGAGGDGSRERHRWAESKVYTRKSHNKASTKPSSAATSQPPPSSSQTPSAPAVAPPRPALAADEVNSSHHRAPPPPPPPPPPPAQQPQLPSSAASDDDASSLNRAPPPGGAGGGLPNGNGRSVTISLASRSRQEVRELRRKLAAELEQVRTMAKRLDARERQLAASAAAAASVAPAAEYTVSQLSATDPNTPVPSKSVAAPFRRQLSVSVAAESNLESLEKEKRTPKANQFYQNPDFVSGKDKFPPPDPHGHKKSKANGSKKHLLHGEADHVEKKLYTQAFKQCASLLSKLMKHKHGWVFNTPVDVRGLGLHDYYTIIRHPMDLGTVKNRLTKNMYKSPWEFAEDVRLTFRNAMTYNPKGQDVHIMAEHLYQMFEERWAKIEAELSSYRSRQPAPKKPPPLDMRSLERSDSTAHPMAVDSKSKPAAHTPHIGRPPALKKPKAKDPHKREMTFEEKQRLSNNLQNLPPEKLDNVVQIIKRKNLSLSQHDDEIEVDIDSFDVETLWELDRFVTNYKKSLSKNKRKAELAVQARQEAEQNSGKAVQERVTETIVPEAPKENIAAQDDKYAASSSPAQGDKEENAARSSSSSSSSSDSGSSSSVTVPLLMDRMLDIHLEHEQQGIRYRGQANGFARNIRIMWLRSIIMPQVSPKEVPTHKNSGLPLNAYMLHNLAHVELNAIDLAWDTVARFAPLRDVLGDEFFADFARVADDESRHFAWCSQRLAEIGFSYGDMPAHNLLWRECEKSSGDVSARLAVIPLVQEARGLDAGPRLVQKLIGFGDHRSSDIVAKIAEEEVAHVAVGVYWFAQVCQKMGRIPCHTFKDLLDEYGVELKGPFNYSARDEAGIPRDWYDGTSRRQFESELSKVHERLACIVAMEKENSSLNG</sequence>
<evidence type="ECO:0000256" key="3">
    <source>
        <dbReference type="ARBA" id="ARBA00023163"/>
    </source>
</evidence>
<dbReference type="InterPro" id="IPR009078">
    <property type="entry name" value="Ferritin-like_SF"/>
</dbReference>
<dbReference type="InterPro" id="IPR027353">
    <property type="entry name" value="NET_dom"/>
</dbReference>
<feature type="compositionally biased region" description="Low complexity" evidence="5">
    <location>
        <begin position="95"/>
        <end position="113"/>
    </location>
</feature>
<dbReference type="CDD" id="cd00657">
    <property type="entry name" value="Ferritin_like"/>
    <property type="match status" value="1"/>
</dbReference>
<evidence type="ECO:0000256" key="2">
    <source>
        <dbReference type="ARBA" id="ARBA00023117"/>
    </source>
</evidence>
<evidence type="ECO:0000256" key="5">
    <source>
        <dbReference type="SAM" id="MobiDB-lite"/>
    </source>
</evidence>
<dbReference type="SMART" id="SM00297">
    <property type="entry name" value="BROMO"/>
    <property type="match status" value="1"/>
</dbReference>
<feature type="compositionally biased region" description="Pro residues" evidence="5">
    <location>
        <begin position="82"/>
        <end position="94"/>
    </location>
</feature>
<dbReference type="EMBL" id="LSRQ01005221">
    <property type="protein sequence ID" value="OAY67900.1"/>
    <property type="molecule type" value="Genomic_DNA"/>
</dbReference>
<feature type="compositionally biased region" description="Low complexity" evidence="5">
    <location>
        <begin position="38"/>
        <end position="61"/>
    </location>
</feature>
<dbReference type="PROSITE" id="PS51525">
    <property type="entry name" value="NET"/>
    <property type="match status" value="1"/>
</dbReference>
<dbReference type="Pfam" id="PF00439">
    <property type="entry name" value="Bromodomain"/>
    <property type="match status" value="1"/>
</dbReference>